<keyword evidence="2" id="KW-1185">Reference proteome</keyword>
<protein>
    <submittedName>
        <fullName evidence="1">Uncharacterized protein</fullName>
    </submittedName>
</protein>
<proteinExistence type="predicted"/>
<reference evidence="1 2" key="1">
    <citation type="submission" date="2019-02" db="EMBL/GenBank/DDBJ databases">
        <title>Deep-cultivation of Planctomycetes and their phenomic and genomic characterization uncovers novel biology.</title>
        <authorList>
            <person name="Wiegand S."/>
            <person name="Jogler M."/>
            <person name="Boedeker C."/>
            <person name="Pinto D."/>
            <person name="Vollmers J."/>
            <person name="Rivas-Marin E."/>
            <person name="Kohn T."/>
            <person name="Peeters S.H."/>
            <person name="Heuer A."/>
            <person name="Rast P."/>
            <person name="Oberbeckmann S."/>
            <person name="Bunk B."/>
            <person name="Jeske O."/>
            <person name="Meyerdierks A."/>
            <person name="Storesund J.E."/>
            <person name="Kallscheuer N."/>
            <person name="Luecker S."/>
            <person name="Lage O.M."/>
            <person name="Pohl T."/>
            <person name="Merkel B.J."/>
            <person name="Hornburger P."/>
            <person name="Mueller R.-W."/>
            <person name="Bruemmer F."/>
            <person name="Labrenz M."/>
            <person name="Spormann A.M."/>
            <person name="Op Den Camp H."/>
            <person name="Overmann J."/>
            <person name="Amann R."/>
            <person name="Jetten M.S.M."/>
            <person name="Mascher T."/>
            <person name="Medema M.H."/>
            <person name="Devos D.P."/>
            <person name="Kaster A.-K."/>
            <person name="Ovreas L."/>
            <person name="Rohde M."/>
            <person name="Galperin M.Y."/>
            <person name="Jogler C."/>
        </authorList>
    </citation>
    <scope>NUCLEOTIDE SEQUENCE [LARGE SCALE GENOMIC DNA]</scope>
    <source>
        <strain evidence="1 2">Enr8</strain>
    </source>
</reference>
<organism evidence="1 2">
    <name type="scientific">Blastopirellula retiformator</name>
    <dbReference type="NCBI Taxonomy" id="2527970"/>
    <lineage>
        <taxon>Bacteria</taxon>
        <taxon>Pseudomonadati</taxon>
        <taxon>Planctomycetota</taxon>
        <taxon>Planctomycetia</taxon>
        <taxon>Pirellulales</taxon>
        <taxon>Pirellulaceae</taxon>
        <taxon>Blastopirellula</taxon>
    </lineage>
</organism>
<accession>A0A5C5UWU8</accession>
<evidence type="ECO:0000313" key="2">
    <source>
        <dbReference type="Proteomes" id="UP000318878"/>
    </source>
</evidence>
<dbReference type="AlphaFoldDB" id="A0A5C5UWU8"/>
<evidence type="ECO:0000313" key="1">
    <source>
        <dbReference type="EMBL" id="TWT30658.1"/>
    </source>
</evidence>
<comment type="caution">
    <text evidence="1">The sequence shown here is derived from an EMBL/GenBank/DDBJ whole genome shotgun (WGS) entry which is preliminary data.</text>
</comment>
<gene>
    <name evidence="1" type="ORF">Enr8_41790</name>
</gene>
<name>A0A5C5UWU8_9BACT</name>
<dbReference type="EMBL" id="SJPF01000005">
    <property type="protein sequence ID" value="TWT30658.1"/>
    <property type="molecule type" value="Genomic_DNA"/>
</dbReference>
<sequence length="77" mass="8922">MLLVCCNALLDFHKCMAEIVPRKYNQQLSRFADHLTFDLDLASYFRSSGIARQQLLQIFFWSLGAIQYHAIIIDEAV</sequence>
<dbReference type="Proteomes" id="UP000318878">
    <property type="component" value="Unassembled WGS sequence"/>
</dbReference>